<proteinExistence type="predicted"/>
<dbReference type="EMBL" id="AP018448">
    <property type="protein sequence ID" value="BBC35129.1"/>
    <property type="molecule type" value="Genomic_DNA"/>
</dbReference>
<protein>
    <submittedName>
        <fullName evidence="2">Uncharacterized protein</fullName>
    </submittedName>
</protein>
<keyword evidence="3" id="KW-1185">Reference proteome</keyword>
<name>A0ABM9SC96_9ACTN</name>
<gene>
    <name evidence="2" type="ORF">SGFS_064230</name>
</gene>
<sequence>MAQHGDRLAPGAGPRHSTIRSGINSAHPWADMTTDYSWSQARFKQYNNYGLGSGDLGANDPEMTDS</sequence>
<reference evidence="2 3" key="2">
    <citation type="journal article" date="2023" name="ChemBioChem">
        <title>Acyltransferase Domain Exchange between Two Independent Type I Polyketide Synthases in the Same Producer Strain of Macrolide Antibiotics.</title>
        <authorList>
            <person name="Kudo F."/>
            <person name="Kishikawa K."/>
            <person name="Tsuboi K."/>
            <person name="Kido T."/>
            <person name="Usui T."/>
            <person name="Hashimoto J."/>
            <person name="Shin-Ya K."/>
            <person name="Miyanaga A."/>
            <person name="Eguchi T."/>
        </authorList>
    </citation>
    <scope>NUCLEOTIDE SEQUENCE [LARGE SCALE GENOMIC DNA]</scope>
    <source>
        <strain evidence="2 3">A-8890</strain>
    </source>
</reference>
<evidence type="ECO:0000313" key="2">
    <source>
        <dbReference type="EMBL" id="BBC35129.1"/>
    </source>
</evidence>
<evidence type="ECO:0000313" key="3">
    <source>
        <dbReference type="Proteomes" id="UP001321542"/>
    </source>
</evidence>
<feature type="region of interest" description="Disordered" evidence="1">
    <location>
        <begin position="1"/>
        <end position="26"/>
    </location>
</feature>
<reference evidence="2 3" key="1">
    <citation type="journal article" date="2010" name="ChemBioChem">
        <title>Cloning and characterization of the biosynthetic gene cluster of 16-membered macrolide antibiotic FD-891: involvement of a dual functional cytochrome P450 monooxygenase catalyzing epoxidation and hydroxylation.</title>
        <authorList>
            <person name="Kudo F."/>
            <person name="Motegi A."/>
            <person name="Mizoue K."/>
            <person name="Eguchi T."/>
        </authorList>
    </citation>
    <scope>NUCLEOTIDE SEQUENCE [LARGE SCALE GENOMIC DNA]</scope>
    <source>
        <strain evidence="2 3">A-8890</strain>
    </source>
</reference>
<dbReference type="Proteomes" id="UP001321542">
    <property type="component" value="Chromosome"/>
</dbReference>
<evidence type="ECO:0000256" key="1">
    <source>
        <dbReference type="SAM" id="MobiDB-lite"/>
    </source>
</evidence>
<accession>A0ABM9SC96</accession>
<organism evidence="2 3">
    <name type="scientific">Streptomyces graminofaciens</name>
    <dbReference type="NCBI Taxonomy" id="68212"/>
    <lineage>
        <taxon>Bacteria</taxon>
        <taxon>Bacillati</taxon>
        <taxon>Actinomycetota</taxon>
        <taxon>Actinomycetes</taxon>
        <taxon>Kitasatosporales</taxon>
        <taxon>Streptomycetaceae</taxon>
        <taxon>Streptomyces</taxon>
    </lineage>
</organism>